<reference evidence="1" key="1">
    <citation type="submission" date="2021-05" db="EMBL/GenBank/DDBJ databases">
        <authorList>
            <person name="Alioto T."/>
            <person name="Alioto T."/>
            <person name="Gomez Garrido J."/>
        </authorList>
    </citation>
    <scope>NUCLEOTIDE SEQUENCE</scope>
</reference>
<evidence type="ECO:0000313" key="1">
    <source>
        <dbReference type="EMBL" id="CAG6487729.1"/>
    </source>
</evidence>
<organism evidence="1">
    <name type="scientific">Culex pipiens</name>
    <name type="common">House mosquito</name>
    <dbReference type="NCBI Taxonomy" id="7175"/>
    <lineage>
        <taxon>Eukaryota</taxon>
        <taxon>Metazoa</taxon>
        <taxon>Ecdysozoa</taxon>
        <taxon>Arthropoda</taxon>
        <taxon>Hexapoda</taxon>
        <taxon>Insecta</taxon>
        <taxon>Pterygota</taxon>
        <taxon>Neoptera</taxon>
        <taxon>Endopterygota</taxon>
        <taxon>Diptera</taxon>
        <taxon>Nematocera</taxon>
        <taxon>Culicoidea</taxon>
        <taxon>Culicidae</taxon>
        <taxon>Culicinae</taxon>
        <taxon>Culicini</taxon>
        <taxon>Culex</taxon>
        <taxon>Culex</taxon>
    </lineage>
</organism>
<dbReference type="EMBL" id="HBUE01107837">
    <property type="protein sequence ID" value="CAG6487729.1"/>
    <property type="molecule type" value="Transcribed_RNA"/>
</dbReference>
<protein>
    <submittedName>
        <fullName evidence="1">(northern house mosquito) hypothetical protein</fullName>
    </submittedName>
</protein>
<accession>A0A8D8C7S9</accession>
<proteinExistence type="predicted"/>
<dbReference type="AlphaFoldDB" id="A0A8D8C7S9"/>
<sequence length="102" mass="10628">MTSAPWNEGGSGPKICYATVGSRVCRWSNLSLAAAGLQGWSSGDARCSLVKSSRGGFRTRCSGCCDVSHTSPSVGEITGTFFAHKTDNTARVQPCPGLISDI</sequence>
<name>A0A8D8C7S9_CULPI</name>